<dbReference type="PANTHER" id="PTHR21666">
    <property type="entry name" value="PEPTIDASE-RELATED"/>
    <property type="match status" value="1"/>
</dbReference>
<dbReference type="PANTHER" id="PTHR21666:SF270">
    <property type="entry name" value="MUREIN HYDROLASE ACTIVATOR ENVC"/>
    <property type="match status" value="1"/>
</dbReference>
<feature type="compositionally biased region" description="Polar residues" evidence="1">
    <location>
        <begin position="217"/>
        <end position="230"/>
    </location>
</feature>
<feature type="compositionally biased region" description="Basic residues" evidence="1">
    <location>
        <begin position="329"/>
        <end position="339"/>
    </location>
</feature>
<protein>
    <recommendedName>
        <fullName evidence="2">M23ase beta-sheet core domain-containing protein</fullName>
    </recommendedName>
</protein>
<dbReference type="InterPro" id="IPR011055">
    <property type="entry name" value="Dup_hybrid_motif"/>
</dbReference>
<feature type="region of interest" description="Disordered" evidence="1">
    <location>
        <begin position="149"/>
        <end position="339"/>
    </location>
</feature>
<organism evidence="3">
    <name type="scientific">uncultured Solirubrobacterales bacterium</name>
    <dbReference type="NCBI Taxonomy" id="768556"/>
    <lineage>
        <taxon>Bacteria</taxon>
        <taxon>Bacillati</taxon>
        <taxon>Actinomycetota</taxon>
        <taxon>Thermoleophilia</taxon>
        <taxon>Solirubrobacterales</taxon>
        <taxon>environmental samples</taxon>
    </lineage>
</organism>
<dbReference type="InterPro" id="IPR016047">
    <property type="entry name" value="M23ase_b-sheet_dom"/>
</dbReference>
<evidence type="ECO:0000256" key="1">
    <source>
        <dbReference type="SAM" id="MobiDB-lite"/>
    </source>
</evidence>
<dbReference type="InterPro" id="IPR050570">
    <property type="entry name" value="Cell_wall_metabolism_enzyme"/>
</dbReference>
<dbReference type="EMBL" id="CADCVU010000089">
    <property type="protein sequence ID" value="CAA9496478.1"/>
    <property type="molecule type" value="Genomic_DNA"/>
</dbReference>
<dbReference type="CDD" id="cd12797">
    <property type="entry name" value="M23_peptidase"/>
    <property type="match status" value="1"/>
</dbReference>
<feature type="compositionally biased region" description="Low complexity" evidence="1">
    <location>
        <begin position="149"/>
        <end position="215"/>
    </location>
</feature>
<dbReference type="SUPFAM" id="SSF51261">
    <property type="entry name" value="Duplicated hybrid motif"/>
    <property type="match status" value="1"/>
</dbReference>
<dbReference type="GO" id="GO:0004222">
    <property type="term" value="F:metalloendopeptidase activity"/>
    <property type="evidence" value="ECO:0007669"/>
    <property type="project" value="TreeGrafter"/>
</dbReference>
<feature type="compositionally biased region" description="Low complexity" evidence="1">
    <location>
        <begin position="237"/>
        <end position="248"/>
    </location>
</feature>
<dbReference type="AlphaFoldDB" id="A0A6J4SLI4"/>
<feature type="compositionally biased region" description="Basic and acidic residues" evidence="1">
    <location>
        <begin position="279"/>
        <end position="289"/>
    </location>
</feature>
<accession>A0A6J4SLI4</accession>
<sequence length="339" mass="33839">MAALALSLAPAAQAAGDWPWPVEGEVLTTYRNGDDPYAPGQHRGIDVAGEVGTAVHSATAGKVRYAGSLGTSGRTVSIRTADGRFDTSYLHLSEIDVKRGDEVSAGDRIGAVGTSGQRSAEQPHLHFGVRVAGSDHDYRDPLELLASRPAEAPAASPEVPAPQTEASEGTPAEAAPAPGEAVPGEGTTPVSEAEPAEGAEAGDGAASDSGAEAPGTGDSTEGSEGAQGSTPAEEAEAPAGSEAADGPGTADGSSIPKEEAVDGGQTRVDEPAAPGHGAPEPRRGGEQGEVRPSVEVPVGSSTQVLVAGSPAKDSRPEAAPRAQPGPSAVRRRTLVRSRG</sequence>
<dbReference type="Pfam" id="PF01551">
    <property type="entry name" value="Peptidase_M23"/>
    <property type="match status" value="1"/>
</dbReference>
<evidence type="ECO:0000313" key="3">
    <source>
        <dbReference type="EMBL" id="CAA9496478.1"/>
    </source>
</evidence>
<proteinExistence type="predicted"/>
<reference evidence="3" key="1">
    <citation type="submission" date="2020-02" db="EMBL/GenBank/DDBJ databases">
        <authorList>
            <person name="Meier V. D."/>
        </authorList>
    </citation>
    <scope>NUCLEOTIDE SEQUENCE</scope>
    <source>
        <strain evidence="3">AVDCRST_MAG45</strain>
    </source>
</reference>
<name>A0A6J4SLI4_9ACTN</name>
<evidence type="ECO:0000259" key="2">
    <source>
        <dbReference type="Pfam" id="PF01551"/>
    </source>
</evidence>
<gene>
    <name evidence="3" type="ORF">AVDCRST_MAG45-1036</name>
</gene>
<dbReference type="Gene3D" id="2.70.70.10">
    <property type="entry name" value="Glucose Permease (Domain IIA)"/>
    <property type="match status" value="1"/>
</dbReference>
<feature type="domain" description="M23ase beta-sheet core" evidence="2">
    <location>
        <begin position="41"/>
        <end position="135"/>
    </location>
</feature>